<comment type="caution">
    <text evidence="2">The sequence shown here is derived from an EMBL/GenBank/DDBJ whole genome shotgun (WGS) entry which is preliminary data.</text>
</comment>
<proteinExistence type="predicted"/>
<keyword evidence="3" id="KW-1185">Reference proteome</keyword>
<dbReference type="OrthoDB" id="42397at2759"/>
<feature type="compositionally biased region" description="Basic and acidic residues" evidence="1">
    <location>
        <begin position="348"/>
        <end position="379"/>
    </location>
</feature>
<feature type="region of interest" description="Disordered" evidence="1">
    <location>
        <begin position="348"/>
        <end position="436"/>
    </location>
</feature>
<protein>
    <submittedName>
        <fullName evidence="2">Uncharacterized protein</fullName>
    </submittedName>
</protein>
<reference evidence="3" key="1">
    <citation type="journal article" date="2023" name="Commun. Biol.">
        <title>Genome analysis of Parmales, the sister group of diatoms, reveals the evolutionary specialization of diatoms from phago-mixotrophs to photoautotrophs.</title>
        <authorList>
            <person name="Ban H."/>
            <person name="Sato S."/>
            <person name="Yoshikawa S."/>
            <person name="Yamada K."/>
            <person name="Nakamura Y."/>
            <person name="Ichinomiya M."/>
            <person name="Sato N."/>
            <person name="Blanc-Mathieu R."/>
            <person name="Endo H."/>
            <person name="Kuwata A."/>
            <person name="Ogata H."/>
        </authorList>
    </citation>
    <scope>NUCLEOTIDE SEQUENCE [LARGE SCALE GENOMIC DNA]</scope>
</reference>
<dbReference type="AlphaFoldDB" id="A0A9W7LEI6"/>
<gene>
    <name evidence="2" type="ORF">TrCOL_g7149</name>
</gene>
<dbReference type="Proteomes" id="UP001165065">
    <property type="component" value="Unassembled WGS sequence"/>
</dbReference>
<evidence type="ECO:0000313" key="3">
    <source>
        <dbReference type="Proteomes" id="UP001165065"/>
    </source>
</evidence>
<feature type="compositionally biased region" description="Basic and acidic residues" evidence="1">
    <location>
        <begin position="412"/>
        <end position="436"/>
    </location>
</feature>
<dbReference type="EMBL" id="BRYA01000328">
    <property type="protein sequence ID" value="GMI47083.1"/>
    <property type="molecule type" value="Genomic_DNA"/>
</dbReference>
<sequence>MPNGPPSKSLCTLTLQQESVSGGILANDPQICASEGPEKVSLHPTLSTLTSTSLSTYLPYALTLTQYTRNPTYLVPPTSSFINTPTCVWLKFKLTPGDNNKNRLPDYVSYLRERGKSAVGTIDTPGFKGGIVVTEKTCEGGREDEVVLGVFVKEERGRGEGGDTGKSTDFVKKVPTNERTSETKDKTNVQIQNNKVERKGGLLSSLISSDAKTRQKLREVPVSAMATLEGGGNEEEEEGDKGKVEEFRRKVEGVLREFEVGGGDKCTIDTSEKEGGGKVELLKYVLTEISEEIGGGRFIQIRETTEFMDELSVTFYRNESVTPPDILLRINEGDKTEEMKNELRARVEAKKRQEMQRDRKLRQKEEKEALRVKDTRLPTDDGNVGGTGREERKEEDEQALPEVVGTRKRDRRTIEEIQRDMSKKIKREGTKEEGKL</sequence>
<accession>A0A9W7LEI6</accession>
<name>A0A9W7LEI6_9STRA</name>
<evidence type="ECO:0000313" key="2">
    <source>
        <dbReference type="EMBL" id="GMI47083.1"/>
    </source>
</evidence>
<evidence type="ECO:0000256" key="1">
    <source>
        <dbReference type="SAM" id="MobiDB-lite"/>
    </source>
</evidence>
<organism evidence="2 3">
    <name type="scientific">Triparma columacea</name>
    <dbReference type="NCBI Taxonomy" id="722753"/>
    <lineage>
        <taxon>Eukaryota</taxon>
        <taxon>Sar</taxon>
        <taxon>Stramenopiles</taxon>
        <taxon>Ochrophyta</taxon>
        <taxon>Bolidophyceae</taxon>
        <taxon>Parmales</taxon>
        <taxon>Triparmaceae</taxon>
        <taxon>Triparma</taxon>
    </lineage>
</organism>